<feature type="domain" description="Zinc-ribbon" evidence="1">
    <location>
        <begin position="3"/>
        <end position="100"/>
    </location>
</feature>
<protein>
    <submittedName>
        <fullName evidence="2">Zinc-binding peptidase</fullName>
    </submittedName>
</protein>
<dbReference type="Proteomes" id="UP001162800">
    <property type="component" value="Chromosome"/>
</dbReference>
<name>A0ABY6G6S2_9BURK</name>
<dbReference type="PIRSF" id="PIRSF012641">
    <property type="entry name" value="UCP012641"/>
    <property type="match status" value="1"/>
</dbReference>
<dbReference type="RefSeq" id="WP_231041823.1">
    <property type="nucleotide sequence ID" value="NZ_CP106881.1"/>
</dbReference>
<organism evidence="2 3">
    <name type="scientific">Comamonas endophytica</name>
    <dbReference type="NCBI Taxonomy" id="2949090"/>
    <lineage>
        <taxon>Bacteria</taxon>
        <taxon>Pseudomonadati</taxon>
        <taxon>Pseudomonadota</taxon>
        <taxon>Betaproteobacteria</taxon>
        <taxon>Burkholderiales</taxon>
        <taxon>Comamonadaceae</taxon>
        <taxon>Comamonas</taxon>
    </lineage>
</organism>
<proteinExistence type="predicted"/>
<dbReference type="Pfam" id="PF15887">
    <property type="entry name" value="Peptidase_Mx"/>
    <property type="match status" value="1"/>
</dbReference>
<gene>
    <name evidence="2" type="ORF">M9799_11545</name>
</gene>
<sequence length="369" mass="42887">MQVFNCDQCGHLVFFDSVECLHCGATLAFLPQSLEIAAMEPLENDRWRRTGQKGAQTSAVQRFCRNRTEYKACNFTVDDSDPHALCVSCRQTRWLPDLSDLANLRRWRQIEAAKRLLYYNLARLGLRPRPGERAPVYHLLEDLEGQPRVMTGHDNGTITLNVAEADDEERARRRISLNEPYRTLIGHLRHECGHFFWDLLIKDTPNLERFRILFGDEREDYGEALQRYYAKEDKLTGWQDSFISSYAQSHPWEDWAETWAHYLHMVDLLETAASYHTRVTVPDPAQPHDQRVENPFGANRPDFATMLEQWVPLTLLLNSLNRSLGHLDAYPFALSAGARCKLLWVHELLQQHRYDSELQYVDEAASPEM</sequence>
<reference evidence="2" key="1">
    <citation type="submission" date="2022-09" db="EMBL/GenBank/DDBJ databases">
        <title>The complete genome of Acidovorax sp. 5MLIR.</title>
        <authorList>
            <person name="Liu L."/>
            <person name="Yue J."/>
            <person name="Yang F."/>
            <person name="Yuan J."/>
            <person name="Li L."/>
        </authorList>
    </citation>
    <scope>NUCLEOTIDE SEQUENCE</scope>
    <source>
        <strain evidence="2">5MLIR</strain>
    </source>
</reference>
<dbReference type="InterPro" id="IPR011201">
    <property type="entry name" value="Zinc-ribbon_6_bact"/>
</dbReference>
<dbReference type="Gene3D" id="3.40.390.70">
    <property type="match status" value="1"/>
</dbReference>
<evidence type="ECO:0000313" key="3">
    <source>
        <dbReference type="Proteomes" id="UP001162800"/>
    </source>
</evidence>
<dbReference type="EMBL" id="CP106881">
    <property type="protein sequence ID" value="UYG50726.1"/>
    <property type="molecule type" value="Genomic_DNA"/>
</dbReference>
<keyword evidence="3" id="KW-1185">Reference proteome</keyword>
<evidence type="ECO:0000259" key="1">
    <source>
        <dbReference type="Pfam" id="PF10005"/>
    </source>
</evidence>
<dbReference type="Pfam" id="PF10005">
    <property type="entry name" value="Zn_ribbon_DZR_6"/>
    <property type="match status" value="1"/>
</dbReference>
<dbReference type="InterPro" id="IPR031321">
    <property type="entry name" value="UCP012641"/>
</dbReference>
<evidence type="ECO:0000313" key="2">
    <source>
        <dbReference type="EMBL" id="UYG50726.1"/>
    </source>
</evidence>
<accession>A0ABY6G6S2</accession>